<dbReference type="eggNOG" id="COG2050">
    <property type="taxonomic scope" value="Bacteria"/>
</dbReference>
<gene>
    <name evidence="1" type="ordered locus">Adeh_4019</name>
</gene>
<evidence type="ECO:0000313" key="1">
    <source>
        <dbReference type="EMBL" id="ABC83783.1"/>
    </source>
</evidence>
<dbReference type="InterPro" id="IPR029069">
    <property type="entry name" value="HotDog_dom_sf"/>
</dbReference>
<sequence length="167" mass="18169">MLLKETALVRLLSLKIPVLLFLGPRVLELDEQGCAVKIPLRWQSRNHLGSMYFGALCAGADIAGGLVAARLIYTKHKGVTLIFADLKADFLKRADGDVVFRSRDGARVTEAVREADRTGERVTVPVEVVATVPDKYGDEPVARFTLGLSLKRRGGVKAEERVKVAAG</sequence>
<dbReference type="HOGENOM" id="CLU_137926_0_0_7"/>
<accession>Q2IGS2</accession>
<dbReference type="KEGG" id="ade:Adeh_4019"/>
<dbReference type="OrthoDB" id="5523418at2"/>
<dbReference type="InterPro" id="IPR027961">
    <property type="entry name" value="DUF4442"/>
</dbReference>
<evidence type="ECO:0000313" key="2">
    <source>
        <dbReference type="Proteomes" id="UP000001935"/>
    </source>
</evidence>
<organism evidence="1 2">
    <name type="scientific">Anaeromyxobacter dehalogenans (strain 2CP-C)</name>
    <dbReference type="NCBI Taxonomy" id="290397"/>
    <lineage>
        <taxon>Bacteria</taxon>
        <taxon>Pseudomonadati</taxon>
        <taxon>Myxococcota</taxon>
        <taxon>Myxococcia</taxon>
        <taxon>Myxococcales</taxon>
        <taxon>Cystobacterineae</taxon>
        <taxon>Anaeromyxobacteraceae</taxon>
        <taxon>Anaeromyxobacter</taxon>
    </lineage>
</organism>
<name>Q2IGS2_ANADE</name>
<dbReference type="AlphaFoldDB" id="Q2IGS2"/>
<evidence type="ECO:0008006" key="3">
    <source>
        <dbReference type="Google" id="ProtNLM"/>
    </source>
</evidence>
<proteinExistence type="predicted"/>
<dbReference type="SUPFAM" id="SSF54637">
    <property type="entry name" value="Thioesterase/thiol ester dehydrase-isomerase"/>
    <property type="match status" value="1"/>
</dbReference>
<protein>
    <recommendedName>
        <fullName evidence="3">DUF4442 domain-containing protein</fullName>
    </recommendedName>
</protein>
<dbReference type="Proteomes" id="UP000001935">
    <property type="component" value="Chromosome"/>
</dbReference>
<dbReference type="EMBL" id="CP000251">
    <property type="protein sequence ID" value="ABC83783.1"/>
    <property type="molecule type" value="Genomic_DNA"/>
</dbReference>
<dbReference type="Gene3D" id="3.10.129.10">
    <property type="entry name" value="Hotdog Thioesterase"/>
    <property type="match status" value="1"/>
</dbReference>
<dbReference type="RefSeq" id="WP_011423065.1">
    <property type="nucleotide sequence ID" value="NC_007760.1"/>
</dbReference>
<dbReference type="Pfam" id="PF14539">
    <property type="entry name" value="DUF4442"/>
    <property type="match status" value="1"/>
</dbReference>
<dbReference type="STRING" id="290397.Adeh_4019"/>
<reference evidence="1" key="1">
    <citation type="submission" date="2006-01" db="EMBL/GenBank/DDBJ databases">
        <title>Complete sequence of Anaeromyxobacter dehalogenans 2CP-C.</title>
        <authorList>
            <consortium name="US DOE Joint Genome Institute"/>
            <person name="Copeland A."/>
            <person name="Lucas S."/>
            <person name="Lapidus A."/>
            <person name="Barry K."/>
            <person name="Detter J.C."/>
            <person name="Glavina T."/>
            <person name="Hammon N."/>
            <person name="Israni S."/>
            <person name="Pitluck S."/>
            <person name="Brettin T."/>
            <person name="Bruce D."/>
            <person name="Han C."/>
            <person name="Tapia R."/>
            <person name="Gilna P."/>
            <person name="Kiss H."/>
            <person name="Schmutz J."/>
            <person name="Larimer F."/>
            <person name="Land M."/>
            <person name="Kyrpides N."/>
            <person name="Anderson I."/>
            <person name="Sanford R.A."/>
            <person name="Ritalahti K.M."/>
            <person name="Thomas H.S."/>
            <person name="Kirby J.R."/>
            <person name="Zhulin I.B."/>
            <person name="Loeffler F.E."/>
            <person name="Richardson P."/>
        </authorList>
    </citation>
    <scope>NUCLEOTIDE SEQUENCE</scope>
    <source>
        <strain evidence="1">2CP-C</strain>
    </source>
</reference>
<dbReference type="CDD" id="cd03443">
    <property type="entry name" value="PaaI_thioesterase"/>
    <property type="match status" value="1"/>
</dbReference>